<dbReference type="AlphaFoldDB" id="A0A7L4ZY04"/>
<dbReference type="Proteomes" id="UP000326380">
    <property type="component" value="Unassembled WGS sequence"/>
</dbReference>
<protein>
    <submittedName>
        <fullName evidence="1">Uncharacterized protein</fullName>
    </submittedName>
</protein>
<dbReference type="EMBL" id="VTWU01000003">
    <property type="protein sequence ID" value="KAA9333403.1"/>
    <property type="molecule type" value="Genomic_DNA"/>
</dbReference>
<proteinExistence type="predicted"/>
<evidence type="ECO:0000313" key="1">
    <source>
        <dbReference type="EMBL" id="KAA9333403.1"/>
    </source>
</evidence>
<gene>
    <name evidence="1" type="ORF">F0P96_10565</name>
</gene>
<comment type="caution">
    <text evidence="1">The sequence shown here is derived from an EMBL/GenBank/DDBJ whole genome shotgun (WGS) entry which is preliminary data.</text>
</comment>
<dbReference type="RefSeq" id="WP_151078824.1">
    <property type="nucleotide sequence ID" value="NZ_CP047647.1"/>
</dbReference>
<evidence type="ECO:0000313" key="2">
    <source>
        <dbReference type="Proteomes" id="UP000326380"/>
    </source>
</evidence>
<sequence>MDTLEHAIERAKAQLQLQAPRVVLTMAQTGLALVVNRLQTEGLKGRRYSTSPLPKFFFRPTNAAGRDYVKRSKKPTYAGLREAQGMETRFVNLTYTGRMLRSLAPVPAGVVASIFQARIVASDAENAAKLEHNRRREGDFLAPNAAEQREVDTYAQRELDRIIQTELNA</sequence>
<accession>A0A7L4ZY04</accession>
<keyword evidence="2" id="KW-1185">Reference proteome</keyword>
<reference evidence="1 2" key="1">
    <citation type="submission" date="2019-09" db="EMBL/GenBank/DDBJ databases">
        <title>Genome sequence of Hymenobacter sp. M3.</title>
        <authorList>
            <person name="Srinivasan S."/>
        </authorList>
    </citation>
    <scope>NUCLEOTIDE SEQUENCE [LARGE SCALE GENOMIC DNA]</scope>
    <source>
        <strain evidence="1 2">M3</strain>
    </source>
</reference>
<name>A0A7L4ZY04_9BACT</name>
<organism evidence="1 2">
    <name type="scientific">Hymenobacter busanensis</name>
    <dbReference type="NCBI Taxonomy" id="2607656"/>
    <lineage>
        <taxon>Bacteria</taxon>
        <taxon>Pseudomonadati</taxon>
        <taxon>Bacteroidota</taxon>
        <taxon>Cytophagia</taxon>
        <taxon>Cytophagales</taxon>
        <taxon>Hymenobacteraceae</taxon>
        <taxon>Hymenobacter</taxon>
    </lineage>
</organism>